<dbReference type="PROSITE" id="PS50893">
    <property type="entry name" value="ABC_TRANSPORTER_2"/>
    <property type="match status" value="1"/>
</dbReference>
<dbReference type="Gene3D" id="2.40.50.140">
    <property type="entry name" value="Nucleic acid-binding proteins"/>
    <property type="match status" value="1"/>
</dbReference>
<evidence type="ECO:0000256" key="11">
    <source>
        <dbReference type="ARBA" id="ARBA00057369"/>
    </source>
</evidence>
<comment type="caution">
    <text evidence="13">The sequence shown here is derived from an EMBL/GenBank/DDBJ whole genome shotgun (WGS) entry which is preliminary data.</text>
</comment>
<keyword evidence="2" id="KW-0813">Transport</keyword>
<dbReference type="SMART" id="SM00382">
    <property type="entry name" value="AAA"/>
    <property type="match status" value="1"/>
</dbReference>
<dbReference type="EMBL" id="LYOR01000009">
    <property type="protein sequence ID" value="OFV65654.1"/>
    <property type="molecule type" value="Genomic_DNA"/>
</dbReference>
<dbReference type="PANTHER" id="PTHR42781:SF4">
    <property type="entry name" value="SPERMIDINE_PUTRESCINE IMPORT ATP-BINDING PROTEIN POTA"/>
    <property type="match status" value="1"/>
</dbReference>
<evidence type="ECO:0000256" key="6">
    <source>
        <dbReference type="ARBA" id="ARBA00038307"/>
    </source>
</evidence>
<evidence type="ECO:0000256" key="9">
    <source>
        <dbReference type="ARBA" id="ARBA00041133"/>
    </source>
</evidence>
<gene>
    <name evidence="13" type="ORF">SBU_001464</name>
</gene>
<evidence type="ECO:0000259" key="12">
    <source>
        <dbReference type="PROSITE" id="PS50893"/>
    </source>
</evidence>
<keyword evidence="5 13" id="KW-0067">ATP-binding</keyword>
<dbReference type="InterPro" id="IPR027417">
    <property type="entry name" value="P-loop_NTPase"/>
</dbReference>
<keyword evidence="14" id="KW-1185">Reference proteome</keyword>
<evidence type="ECO:0000256" key="1">
    <source>
        <dbReference type="ARBA" id="ARBA00004202"/>
    </source>
</evidence>
<dbReference type="SUPFAM" id="SSF50331">
    <property type="entry name" value="MOP-like"/>
    <property type="match status" value="1"/>
</dbReference>
<dbReference type="InterPro" id="IPR003593">
    <property type="entry name" value="AAA+_ATPase"/>
</dbReference>
<dbReference type="InterPro" id="IPR017871">
    <property type="entry name" value="ABC_transporter-like_CS"/>
</dbReference>
<comment type="subcellular location">
    <subcellularLocation>
        <location evidence="1">Cell membrane</location>
        <topology evidence="1">Peripheral membrane protein</topology>
    </subcellularLocation>
</comment>
<evidence type="ECO:0000313" key="13">
    <source>
        <dbReference type="EMBL" id="OFV65654.1"/>
    </source>
</evidence>
<dbReference type="Pfam" id="PF00005">
    <property type="entry name" value="ABC_tran"/>
    <property type="match status" value="1"/>
</dbReference>
<evidence type="ECO:0000256" key="2">
    <source>
        <dbReference type="ARBA" id="ARBA00022448"/>
    </source>
</evidence>
<evidence type="ECO:0000256" key="4">
    <source>
        <dbReference type="ARBA" id="ARBA00022741"/>
    </source>
</evidence>
<organism evidence="13 14">
    <name type="scientific">Candidatus Syntropharchaeum butanivorans</name>
    <dbReference type="NCBI Taxonomy" id="1839936"/>
    <lineage>
        <taxon>Archaea</taxon>
        <taxon>Methanobacteriati</taxon>
        <taxon>Methanobacteriota</taxon>
        <taxon>Stenosarchaea group</taxon>
        <taxon>Methanomicrobia</taxon>
        <taxon>Methanosarcinales</taxon>
        <taxon>ANME-2 cluster</taxon>
        <taxon>Candidatus Syntropharchaeum</taxon>
    </lineage>
</organism>
<evidence type="ECO:0000256" key="10">
    <source>
        <dbReference type="ARBA" id="ARBA00047936"/>
    </source>
</evidence>
<dbReference type="PROSITE" id="PS00211">
    <property type="entry name" value="ABC_TRANSPORTER_1"/>
    <property type="match status" value="1"/>
</dbReference>
<dbReference type="Proteomes" id="UP000185779">
    <property type="component" value="Unassembled WGS sequence"/>
</dbReference>
<comment type="function">
    <text evidence="11">Part of the ABC transporter complex WtpABC involved in molybdate/tungstate import. Responsible for energy coupling to the transport system.</text>
</comment>
<dbReference type="STRING" id="1839936.SBU_001464"/>
<sequence length="345" mass="38664">MIELLDIEKRLGGFRLGPIDLRVEKGEYFFLLGPSGSGKTVLLELIAGIHSPDHGRILIDGKDAMNLPIERRNVGYVCQDPMLFPFLNVEKNIGFGLAIRRYPKDVIRSRVEEVAGMLGISHILSRDVERLSGGEKQRVSLARALVTDPQILLLDEPLSKLDAKMAYNLGRELEKIHRELGITMVQVTHNQAEARMLADRIAIIKDGEIIEVGGPDEIFYTPGHRFTADFLDMENIFDGAVRSANGEVIFEAEDLEIILPHHIDEGPVTIGIRPEDIEIVEDAGRDILSGRVIDLHPNGNALYRIYVKVKGLIFAVDMMRHDISKIKIGQDVNLYIKPEAVRILR</sequence>
<protein>
    <recommendedName>
        <fullName evidence="9">Molybdate/tungstate import ATP-binding protein WtpC</fullName>
        <ecNumber evidence="8">7.3.2.6</ecNumber>
    </recommendedName>
</protein>
<keyword evidence="4" id="KW-0547">Nucleotide-binding</keyword>
<name>A0A1F2P389_9EURY</name>
<dbReference type="InterPro" id="IPR008995">
    <property type="entry name" value="Mo/tungstate-bd_C_term_dom"/>
</dbReference>
<dbReference type="PATRIC" id="fig|1839936.3.peg.1487"/>
<accession>A0A1F2P389</accession>
<dbReference type="GO" id="GO:1901238">
    <property type="term" value="F:ABC-type tungstate transporter activity"/>
    <property type="evidence" value="ECO:0007669"/>
    <property type="project" value="UniProtKB-EC"/>
</dbReference>
<dbReference type="Gene3D" id="3.40.50.300">
    <property type="entry name" value="P-loop containing nucleotide triphosphate hydrolases"/>
    <property type="match status" value="1"/>
</dbReference>
<dbReference type="GO" id="GO:0005524">
    <property type="term" value="F:ATP binding"/>
    <property type="evidence" value="ECO:0007669"/>
    <property type="project" value="UniProtKB-KW"/>
</dbReference>
<dbReference type="InterPro" id="IPR012340">
    <property type="entry name" value="NA-bd_OB-fold"/>
</dbReference>
<dbReference type="PANTHER" id="PTHR42781">
    <property type="entry name" value="SPERMIDINE/PUTRESCINE IMPORT ATP-BINDING PROTEIN POTA"/>
    <property type="match status" value="1"/>
</dbReference>
<dbReference type="InterPro" id="IPR013611">
    <property type="entry name" value="Transp-assoc_OB_typ2"/>
</dbReference>
<dbReference type="GO" id="GO:0016887">
    <property type="term" value="F:ATP hydrolysis activity"/>
    <property type="evidence" value="ECO:0007669"/>
    <property type="project" value="InterPro"/>
</dbReference>
<comment type="similarity">
    <text evidence="6">Belongs to the ABC transporter superfamily. Sulfate/tungstate importer (TC 3.A.1.6) family.</text>
</comment>
<evidence type="ECO:0000313" key="14">
    <source>
        <dbReference type="Proteomes" id="UP000185779"/>
    </source>
</evidence>
<dbReference type="Gene3D" id="2.40.50.100">
    <property type="match status" value="1"/>
</dbReference>
<comment type="subunit">
    <text evidence="7">The complex is composed of two ATP-binding proteins (WtpC), two transmembrane proteins (WtpB) and a solute-binding protein (WtpA).</text>
</comment>
<keyword evidence="3" id="KW-0500">Molybdenum</keyword>
<evidence type="ECO:0000256" key="7">
    <source>
        <dbReference type="ARBA" id="ARBA00038781"/>
    </source>
</evidence>
<evidence type="ECO:0000256" key="8">
    <source>
        <dbReference type="ARBA" id="ARBA00039025"/>
    </source>
</evidence>
<dbReference type="Pfam" id="PF08402">
    <property type="entry name" value="TOBE_2"/>
    <property type="match status" value="1"/>
</dbReference>
<dbReference type="InterPro" id="IPR003439">
    <property type="entry name" value="ABC_transporter-like_ATP-bd"/>
</dbReference>
<feature type="domain" description="ABC transporter" evidence="12">
    <location>
        <begin position="2"/>
        <end position="231"/>
    </location>
</feature>
<evidence type="ECO:0000256" key="3">
    <source>
        <dbReference type="ARBA" id="ARBA00022505"/>
    </source>
</evidence>
<dbReference type="InterPro" id="IPR050093">
    <property type="entry name" value="ABC_SmlMolc_Importer"/>
</dbReference>
<comment type="catalytic activity">
    <reaction evidence="10">
        <text>tungstate(in) + ATP + H2O = tungstate(out) + ADP + phosphate + H(+)</text>
        <dbReference type="Rhea" id="RHEA:35027"/>
        <dbReference type="ChEBI" id="CHEBI:15377"/>
        <dbReference type="ChEBI" id="CHEBI:15378"/>
        <dbReference type="ChEBI" id="CHEBI:30616"/>
        <dbReference type="ChEBI" id="CHEBI:43474"/>
        <dbReference type="ChEBI" id="CHEBI:46502"/>
        <dbReference type="ChEBI" id="CHEBI:456216"/>
        <dbReference type="EC" id="7.3.2.6"/>
    </reaction>
</comment>
<dbReference type="GO" id="GO:0043190">
    <property type="term" value="C:ATP-binding cassette (ABC) transporter complex"/>
    <property type="evidence" value="ECO:0007669"/>
    <property type="project" value="InterPro"/>
</dbReference>
<proteinExistence type="inferred from homology"/>
<dbReference type="SUPFAM" id="SSF52540">
    <property type="entry name" value="P-loop containing nucleoside triphosphate hydrolases"/>
    <property type="match status" value="1"/>
</dbReference>
<dbReference type="FunFam" id="3.40.50.300:FF:000425">
    <property type="entry name" value="Probable ABC transporter, ATP-binding subunit"/>
    <property type="match status" value="1"/>
</dbReference>
<dbReference type="AlphaFoldDB" id="A0A1F2P389"/>
<reference evidence="13" key="1">
    <citation type="submission" date="2016-05" db="EMBL/GenBank/DDBJ databases">
        <title>Microbial consortia oxidize butane by reversing methanogenesis.</title>
        <authorList>
            <person name="Laso-Perez R."/>
            <person name="Richter M."/>
            <person name="Wegener G."/>
            <person name="Musat F."/>
        </authorList>
    </citation>
    <scope>NUCLEOTIDE SEQUENCE [LARGE SCALE GENOMIC DNA]</scope>
    <source>
        <strain evidence="13">BOX1</strain>
    </source>
</reference>
<evidence type="ECO:0000256" key="5">
    <source>
        <dbReference type="ARBA" id="ARBA00022840"/>
    </source>
</evidence>
<dbReference type="EC" id="7.3.2.6" evidence="8"/>